<dbReference type="InterPro" id="IPR005107">
    <property type="entry name" value="CO_DH_flav_C"/>
</dbReference>
<feature type="binding site" evidence="18">
    <location>
        <position position="958"/>
    </location>
    <ligand>
        <name>substrate</name>
    </ligand>
</feature>
<dbReference type="PROSITE" id="PS51085">
    <property type="entry name" value="2FE2S_FER_2"/>
    <property type="match status" value="1"/>
</dbReference>
<evidence type="ECO:0000256" key="18">
    <source>
        <dbReference type="PIRSR" id="PIRSR000127-2"/>
    </source>
</evidence>
<dbReference type="SMART" id="SM01092">
    <property type="entry name" value="CO_deh_flav_C"/>
    <property type="match status" value="1"/>
</dbReference>
<keyword evidence="13" id="KW-0520">NAD</keyword>
<feature type="binding site" evidence="19">
    <location>
        <position position="842"/>
    </location>
    <ligand>
        <name>Mo-molybdopterin</name>
        <dbReference type="ChEBI" id="CHEBI:71302"/>
    </ligand>
    <ligandPart>
        <name>Mo</name>
        <dbReference type="ChEBI" id="CHEBI:28685"/>
    </ligandPart>
</feature>
<proteinExistence type="inferred from homology"/>
<feature type="binding site" evidence="18">
    <location>
        <position position="846"/>
    </location>
    <ligand>
        <name>substrate</name>
    </ligand>
</feature>
<feature type="domain" description="FAD-binding PCMH-type" evidence="21">
    <location>
        <begin position="251"/>
        <end position="436"/>
    </location>
</feature>
<dbReference type="FunFam" id="3.30.365.10:FF:000003">
    <property type="entry name" value="Aldehyde oxidase 1"/>
    <property type="match status" value="1"/>
</dbReference>
<evidence type="ECO:0000259" key="21">
    <source>
        <dbReference type="PROSITE" id="PS51387"/>
    </source>
</evidence>
<evidence type="ECO:0000256" key="2">
    <source>
        <dbReference type="ARBA" id="ARBA00004275"/>
    </source>
</evidence>
<evidence type="ECO:0000259" key="20">
    <source>
        <dbReference type="PROSITE" id="PS51085"/>
    </source>
</evidence>
<keyword evidence="8 19" id="KW-0479">Metal-binding</keyword>
<feature type="binding site" evidence="19">
    <location>
        <position position="54"/>
    </location>
    <ligand>
        <name>[2Fe-2S] cluster</name>
        <dbReference type="ChEBI" id="CHEBI:190135"/>
        <label>1</label>
    </ligand>
</feature>
<evidence type="ECO:0000256" key="10">
    <source>
        <dbReference type="ARBA" id="ARBA00023002"/>
    </source>
</evidence>
<organism evidence="22 23">
    <name type="scientific">Synchytrium endobioticum</name>
    <dbReference type="NCBI Taxonomy" id="286115"/>
    <lineage>
        <taxon>Eukaryota</taxon>
        <taxon>Fungi</taxon>
        <taxon>Fungi incertae sedis</taxon>
        <taxon>Chytridiomycota</taxon>
        <taxon>Chytridiomycota incertae sedis</taxon>
        <taxon>Chytridiomycetes</taxon>
        <taxon>Synchytriales</taxon>
        <taxon>Synchytriaceae</taxon>
        <taxon>Synchytrium</taxon>
    </lineage>
</organism>
<dbReference type="VEuPathDB" id="FungiDB:SeMB42_g01990"/>
<dbReference type="SUPFAM" id="SSF56003">
    <property type="entry name" value="Molybdenum cofactor-binding domain"/>
    <property type="match status" value="1"/>
</dbReference>
<feature type="binding site" evidence="18">
    <location>
        <position position="359"/>
    </location>
    <ligand>
        <name>FAD</name>
        <dbReference type="ChEBI" id="CHEBI:57692"/>
    </ligand>
</feature>
<dbReference type="InterPro" id="IPR012675">
    <property type="entry name" value="Beta-grasp_dom_sf"/>
</dbReference>
<dbReference type="GO" id="GO:0006145">
    <property type="term" value="P:purine nucleobase catabolic process"/>
    <property type="evidence" value="ECO:0007669"/>
    <property type="project" value="UniProtKB-ARBA"/>
</dbReference>
<feature type="binding site" evidence="19">
    <location>
        <position position="811"/>
    </location>
    <ligand>
        <name>Mo-molybdopterin</name>
        <dbReference type="ChEBI" id="CHEBI:71302"/>
    </ligand>
    <ligandPart>
        <name>Mo</name>
        <dbReference type="ChEBI" id="CHEBI:28685"/>
    </ligandPart>
</feature>
<comment type="similarity">
    <text evidence="3">Belongs to the xanthine dehydrogenase family.</text>
</comment>
<dbReference type="SUPFAM" id="SSF55447">
    <property type="entry name" value="CO dehydrogenase flavoprotein C-terminal domain-like"/>
    <property type="match status" value="1"/>
</dbReference>
<dbReference type="GO" id="GO:0004854">
    <property type="term" value="F:xanthine dehydrogenase activity"/>
    <property type="evidence" value="ECO:0007669"/>
    <property type="project" value="UniProtKB-EC"/>
</dbReference>
<feature type="binding site" evidence="18">
    <location>
        <begin position="279"/>
        <end position="286"/>
    </location>
    <ligand>
        <name>FAD</name>
        <dbReference type="ChEBI" id="CHEBI:57692"/>
    </ligand>
</feature>
<dbReference type="GO" id="GO:0051537">
    <property type="term" value="F:2 iron, 2 sulfur cluster binding"/>
    <property type="evidence" value="ECO:0007669"/>
    <property type="project" value="UniProtKB-KW"/>
</dbReference>
<evidence type="ECO:0000313" key="22">
    <source>
        <dbReference type="EMBL" id="TPX51230.1"/>
    </source>
</evidence>
<keyword evidence="5 19" id="KW-0500">Molybdenum</keyword>
<dbReference type="STRING" id="286115.A0A507DK22"/>
<dbReference type="PANTHER" id="PTHR45444">
    <property type="entry name" value="XANTHINE DEHYDROGENASE"/>
    <property type="match status" value="1"/>
</dbReference>
<sequence length="1390" mass="152269">MVTPAKKNQLKFYLNGKPKTVNNPNPQEPLIEYLRRTGLTGTKLGCGEGGCGSCTVVVSSYDVVTRRIVHASMNSCLAPLVSVEGKHIITVEGLGNVEHPHPIQEALATAHGSQCGYCTPGIVMSLYGLLKAHPDVSECHIEDAFDGNLCRCTGYRPIVEGAKSLARKKCSQACAVNGSCQSENLCEDYSHANGNGAGGQNGYAALSDIEDLSSAASSLTVANGSASHDLPFPAALIKQFTVEGYPSSYVFDDGTTKWYHPCTLDEILDILDEYPAAKIINGNTEVGIETRFRAWKYPVQIYPNSIPEMRTITESTDGITIGAAVQLAAFQTYLQSQLSILPSYKTQGFKCVIDNLKYFAGNQIRNVAAIGGNIVTASPISDLNSVLLALGAVLQFASKKSGVRNLSISEFFLAYRKTALHPGELLVSVFVPYTKATEYACGFKQARRRDDDIAIVNAGLRIEIDPTNLTVKDAAFGFGGMAPTPVLAKKASTLARGAKWNSKLVHDIQAALIEDMPLTFTTPGGQVEFRKLLAVSFLTKFEIYVNRELKERHPTISIHVDEREASATREILRPLSCGRQDYETSGPEHVVGNNQMHLSALKQTTGEAVYIDDMPSFGGELHAAPVISTIAHGHILTVDTSVALQAEGVEGYFDAKDIPGYRDGMLAEHPLSHTAYVNPNPNVLGSVFKDEELFATKTVFHYGQLIGIIVADNEAHARAAARLVKVTYEKWPHIITIEEAIDAKSFFPTERHITYGSYAGNKPDILMSAATHFVEGTVRCGAQEHFYLETQCSVVVPKREDGEFEVYASTQNPSETQHLLAHVMGIQANKVVVRVKRLGGGFGGKETRSHFLTCALGVAARKLGVPVRCMLTREEDMSMTGMRHPFLGKYKAGFTDAGKLVYLETDLFSNGGFSADLSTTIMERAITHSDSVYNIPNLKVTGRICKTNLVTNTAFRGFGGPQGLLVAETMITHVANYLKRPVDEIRKLNFYQNGDTVPFNQRLLNFYLDKVWQQLLQISNYASRYETVQAFNSQNKYRKKGIVLLPTKFGIAFAAKFLNQGAGLVHIYTDGSVLVTHGGTEMGQGLHTKMVQIVCENLHVPLEYVHLDETSTRTVINTSATAASMSSDINGAALLDACNQLNARLQPYRAAHPAKTWPEIIAMAYYDRVSLTAHGFFKVPEVGYDMCTNRGMLYRYFTYGAACCEVEIDTLTGDHVALRADVVMDIGRSINPAIDIGQRSVFTTYRAYHNHITIGDGRSLEVKGLGSVMIQCLISDQVIPLQIDNVQHIPQLSRNLISFGQLRNMGFYSDDSSVKGKWIFYGSDCQIKFVASQTANNLFELHCKLNQQIHLSQAELLHRRAGHIATGKLAGKPLDIVVSDHVTNLREIVT</sequence>
<evidence type="ECO:0000256" key="3">
    <source>
        <dbReference type="ARBA" id="ARBA00006849"/>
    </source>
</evidence>
<dbReference type="FunFam" id="3.30.43.10:FF:000001">
    <property type="entry name" value="Xanthine dehydrogenase/oxidase"/>
    <property type="match status" value="1"/>
</dbReference>
<keyword evidence="12 19" id="KW-0411">Iron-sulfur</keyword>
<comment type="cofactor">
    <cofactor evidence="1 18">
        <name>FAD</name>
        <dbReference type="ChEBI" id="CHEBI:57692"/>
    </cofactor>
</comment>
<keyword evidence="7 19" id="KW-0001">2Fe-2S</keyword>
<dbReference type="FunFam" id="3.30.365.10:FF:000002">
    <property type="entry name" value="Xanthine dehydrogenase oxidase"/>
    <property type="match status" value="1"/>
</dbReference>
<keyword evidence="14" id="KW-0576">Peroxisome</keyword>
<dbReference type="GO" id="GO:0005506">
    <property type="term" value="F:iron ion binding"/>
    <property type="evidence" value="ECO:0007669"/>
    <property type="project" value="InterPro"/>
</dbReference>
<dbReference type="InterPro" id="IPR036856">
    <property type="entry name" value="Ald_Oxase/Xan_DH_a/b_sf"/>
</dbReference>
<dbReference type="Gene3D" id="3.10.20.30">
    <property type="match status" value="1"/>
</dbReference>
<keyword evidence="6" id="KW-0285">Flavoprotein</keyword>
<dbReference type="Pfam" id="PF01799">
    <property type="entry name" value="Fer2_2"/>
    <property type="match status" value="1"/>
</dbReference>
<keyword evidence="23" id="KW-1185">Reference proteome</keyword>
<comment type="cofactor">
    <cofactor evidence="15">
        <name>[2Fe-2S] cluster</name>
        <dbReference type="ChEBI" id="CHEBI:190135"/>
    </cofactor>
</comment>
<comment type="caution">
    <text evidence="22">The sequence shown here is derived from an EMBL/GenBank/DDBJ whole genome shotgun (WGS) entry which is preliminary data.</text>
</comment>
<evidence type="ECO:0000256" key="13">
    <source>
        <dbReference type="ARBA" id="ARBA00023027"/>
    </source>
</evidence>
<dbReference type="SUPFAM" id="SSF56176">
    <property type="entry name" value="FAD-binding/transporter-associated domain-like"/>
    <property type="match status" value="1"/>
</dbReference>
<dbReference type="InterPro" id="IPR037165">
    <property type="entry name" value="AldOxase/xan_DH_Mopterin-bd_sf"/>
</dbReference>
<dbReference type="SMART" id="SM01008">
    <property type="entry name" value="Ald_Xan_dh_C"/>
    <property type="match status" value="1"/>
</dbReference>
<dbReference type="Gene3D" id="3.30.43.10">
    <property type="entry name" value="Uridine Diphospho-n-acetylenolpyruvylglucosamine Reductase, domain 2"/>
    <property type="match status" value="1"/>
</dbReference>
<evidence type="ECO:0000256" key="17">
    <source>
        <dbReference type="ARBA" id="ARBA00049517"/>
    </source>
</evidence>
<evidence type="ECO:0000256" key="8">
    <source>
        <dbReference type="ARBA" id="ARBA00022723"/>
    </source>
</evidence>
<dbReference type="Pfam" id="PF00941">
    <property type="entry name" value="FAD_binding_5"/>
    <property type="match status" value="1"/>
</dbReference>
<dbReference type="InterPro" id="IPR036010">
    <property type="entry name" value="2Fe-2S_ferredoxin-like_sf"/>
</dbReference>
<dbReference type="NCBIfam" id="TIGR02963">
    <property type="entry name" value="xanthine_xdhA"/>
    <property type="match status" value="1"/>
</dbReference>
<keyword evidence="11 19" id="KW-0408">Iron</keyword>
<evidence type="ECO:0000256" key="11">
    <source>
        <dbReference type="ARBA" id="ARBA00023004"/>
    </source>
</evidence>
<evidence type="ECO:0000256" key="15">
    <source>
        <dbReference type="ARBA" id="ARBA00034078"/>
    </source>
</evidence>
<dbReference type="Gene3D" id="3.30.390.50">
    <property type="entry name" value="CO dehydrogenase flavoprotein, C-terminal domain"/>
    <property type="match status" value="1"/>
</dbReference>
<feature type="binding site" evidence="18">
    <location>
        <position position="426"/>
    </location>
    <ligand>
        <name>FAD</name>
        <dbReference type="ChEBI" id="CHEBI:57692"/>
    </ligand>
</feature>
<feature type="binding site" evidence="18">
    <location>
        <position position="382"/>
    </location>
    <ligand>
        <name>FAD</name>
        <dbReference type="ChEBI" id="CHEBI:57692"/>
    </ligand>
</feature>
<evidence type="ECO:0000256" key="1">
    <source>
        <dbReference type="ARBA" id="ARBA00001974"/>
    </source>
</evidence>
<comment type="cofactor">
    <cofactor evidence="19">
        <name>Mo-molybdopterin</name>
        <dbReference type="ChEBI" id="CHEBI:71302"/>
    </cofactor>
    <text evidence="19">Binds 1 Mo-molybdopterin (Mo-MPT) cofactor per subunit.</text>
</comment>
<name>A0A507DK22_9FUNG</name>
<dbReference type="InterPro" id="IPR006058">
    <property type="entry name" value="2Fe2S_fd_BS"/>
</dbReference>
<feature type="binding site" evidence="18">
    <location>
        <position position="444"/>
    </location>
    <ligand>
        <name>FAD</name>
        <dbReference type="ChEBI" id="CHEBI:57692"/>
    </ligand>
</feature>
<keyword evidence="10" id="KW-0560">Oxidoreductase</keyword>
<dbReference type="InterPro" id="IPR002888">
    <property type="entry name" value="2Fe-2S-bd"/>
</dbReference>
<dbReference type="Gene3D" id="1.10.150.120">
    <property type="entry name" value="[2Fe-2S]-binding domain"/>
    <property type="match status" value="1"/>
</dbReference>
<evidence type="ECO:0000256" key="6">
    <source>
        <dbReference type="ARBA" id="ARBA00022630"/>
    </source>
</evidence>
<dbReference type="Pfam" id="PF20256">
    <property type="entry name" value="MoCoBD_2"/>
    <property type="match status" value="1"/>
</dbReference>
<feature type="binding site" evidence="19">
    <location>
        <position position="115"/>
    </location>
    <ligand>
        <name>[2Fe-2S] cluster</name>
        <dbReference type="ChEBI" id="CHEBI:190135"/>
        <label>2</label>
    </ligand>
</feature>
<dbReference type="InterPro" id="IPR008274">
    <property type="entry name" value="AldOxase/xan_DH_MoCoBD1"/>
</dbReference>
<dbReference type="InterPro" id="IPR002346">
    <property type="entry name" value="Mopterin_DH_FAD-bd"/>
</dbReference>
<comment type="catalytic activity">
    <reaction evidence="16">
        <text>xanthine + NAD(+) + H2O = urate + NADH + H(+)</text>
        <dbReference type="Rhea" id="RHEA:16669"/>
        <dbReference type="ChEBI" id="CHEBI:15377"/>
        <dbReference type="ChEBI" id="CHEBI:15378"/>
        <dbReference type="ChEBI" id="CHEBI:17712"/>
        <dbReference type="ChEBI" id="CHEBI:17775"/>
        <dbReference type="ChEBI" id="CHEBI:57540"/>
        <dbReference type="ChEBI" id="CHEBI:57945"/>
        <dbReference type="EC" id="1.17.1.4"/>
    </reaction>
</comment>
<evidence type="ECO:0000256" key="4">
    <source>
        <dbReference type="ARBA" id="ARBA00013123"/>
    </source>
</evidence>
<dbReference type="PANTHER" id="PTHR45444:SF3">
    <property type="entry name" value="XANTHINE DEHYDROGENASE"/>
    <property type="match status" value="1"/>
</dbReference>
<feature type="binding site" evidence="19">
    <location>
        <position position="152"/>
    </location>
    <ligand>
        <name>[2Fe-2S] cluster</name>
        <dbReference type="ChEBI" id="CHEBI:190135"/>
        <label>2</label>
    </ligand>
</feature>
<evidence type="ECO:0000256" key="16">
    <source>
        <dbReference type="ARBA" id="ARBA00049017"/>
    </source>
</evidence>
<dbReference type="PROSITE" id="PS51387">
    <property type="entry name" value="FAD_PCMH"/>
    <property type="match status" value="1"/>
</dbReference>
<feature type="binding site" evidence="19">
    <location>
        <position position="76"/>
    </location>
    <ligand>
        <name>[2Fe-2S] cluster</name>
        <dbReference type="ChEBI" id="CHEBI:190135"/>
        <label>1</label>
    </ligand>
</feature>
<dbReference type="InterPro" id="IPR014307">
    <property type="entry name" value="Xanthine_DH_ssu"/>
</dbReference>
<feature type="binding site" evidence="19">
    <location>
        <position position="956"/>
    </location>
    <ligand>
        <name>Mo-molybdopterin</name>
        <dbReference type="ChEBI" id="CHEBI:71302"/>
    </ligand>
    <ligandPart>
        <name>Mo</name>
        <dbReference type="ChEBI" id="CHEBI:28685"/>
    </ligandPart>
</feature>
<dbReference type="FunFam" id="3.30.465.10:FF:000004">
    <property type="entry name" value="Xanthine dehydrogenase/oxidase"/>
    <property type="match status" value="1"/>
</dbReference>
<evidence type="ECO:0000313" key="23">
    <source>
        <dbReference type="Proteomes" id="UP000317494"/>
    </source>
</evidence>
<comment type="catalytic activity">
    <reaction evidence="17">
        <text>hypoxanthine + NAD(+) + H2O = xanthine + NADH + H(+)</text>
        <dbReference type="Rhea" id="RHEA:24670"/>
        <dbReference type="ChEBI" id="CHEBI:15377"/>
        <dbReference type="ChEBI" id="CHEBI:15378"/>
        <dbReference type="ChEBI" id="CHEBI:17368"/>
        <dbReference type="ChEBI" id="CHEBI:17712"/>
        <dbReference type="ChEBI" id="CHEBI:57540"/>
        <dbReference type="ChEBI" id="CHEBI:57945"/>
        <dbReference type="EC" id="1.17.1.4"/>
    </reaction>
</comment>
<feature type="binding site" evidence="19">
    <location>
        <position position="51"/>
    </location>
    <ligand>
        <name>[2Fe-2S] cluster</name>
        <dbReference type="ChEBI" id="CHEBI:190135"/>
        <label>1</label>
    </ligand>
</feature>
<dbReference type="GO" id="GO:0005777">
    <property type="term" value="C:peroxisome"/>
    <property type="evidence" value="ECO:0007669"/>
    <property type="project" value="UniProtKB-SubCell"/>
</dbReference>
<evidence type="ECO:0000256" key="14">
    <source>
        <dbReference type="ARBA" id="ARBA00023140"/>
    </source>
</evidence>
<evidence type="ECO:0000256" key="9">
    <source>
        <dbReference type="ARBA" id="ARBA00022827"/>
    </source>
</evidence>
<dbReference type="Pfam" id="PF01315">
    <property type="entry name" value="Ald_Xan_dh_C"/>
    <property type="match status" value="1"/>
</dbReference>
<dbReference type="PIRSF" id="PIRSF000127">
    <property type="entry name" value="Xanthine_DH"/>
    <property type="match status" value="1"/>
</dbReference>
<dbReference type="EC" id="1.17.1.4" evidence="4"/>
<feature type="binding site" evidence="19">
    <location>
        <position position="118"/>
    </location>
    <ligand>
        <name>[2Fe-2S] cluster</name>
        <dbReference type="ChEBI" id="CHEBI:190135"/>
        <label>2</label>
    </ligand>
</feature>
<dbReference type="InterPro" id="IPR001041">
    <property type="entry name" value="2Fe-2S_ferredoxin-type"/>
</dbReference>
<keyword evidence="9 18" id="KW-0274">FAD</keyword>
<dbReference type="InterPro" id="IPR036683">
    <property type="entry name" value="CO_DH_flav_C_dom_sf"/>
</dbReference>
<feature type="domain" description="2Fe-2S ferredoxin-type" evidence="20">
    <location>
        <begin position="8"/>
        <end position="94"/>
    </location>
</feature>
<dbReference type="Gene3D" id="3.30.465.10">
    <property type="match status" value="1"/>
</dbReference>
<evidence type="ECO:0000256" key="19">
    <source>
        <dbReference type="PIRSR" id="PIRSR000127-3"/>
    </source>
</evidence>
<dbReference type="GO" id="GO:0071949">
    <property type="term" value="F:FAD binding"/>
    <property type="evidence" value="ECO:0007669"/>
    <property type="project" value="InterPro"/>
</dbReference>
<comment type="subcellular location">
    <subcellularLocation>
        <location evidence="2">Peroxisome</location>
    </subcellularLocation>
</comment>
<gene>
    <name evidence="22" type="ORF">SeMB42_g01990</name>
</gene>
<dbReference type="Pfam" id="PF02738">
    <property type="entry name" value="MoCoBD_1"/>
    <property type="match status" value="1"/>
</dbReference>
<reference evidence="22 23" key="1">
    <citation type="journal article" date="2019" name="Sci. Rep.">
        <title>Comparative genomics of chytrid fungi reveal insights into the obligate biotrophic and pathogenic lifestyle of Synchytrium endobioticum.</title>
        <authorList>
            <person name="van de Vossenberg B.T.L.H."/>
            <person name="Warris S."/>
            <person name="Nguyen H.D.T."/>
            <person name="van Gent-Pelzer M.P.E."/>
            <person name="Joly D.L."/>
            <person name="van de Geest H.C."/>
            <person name="Bonants P.J.M."/>
            <person name="Smith D.S."/>
            <person name="Levesque C.A."/>
            <person name="van der Lee T.A.J."/>
        </authorList>
    </citation>
    <scope>NUCLEOTIDE SEQUENCE [LARGE SCALE GENOMIC DNA]</scope>
    <source>
        <strain evidence="22 23">MB42</strain>
    </source>
</reference>
<dbReference type="InterPro" id="IPR036318">
    <property type="entry name" value="FAD-bd_PCMH-like_sf"/>
</dbReference>
<feature type="binding site" evidence="19">
    <location>
        <position position="150"/>
    </location>
    <ligand>
        <name>[2Fe-2S] cluster</name>
        <dbReference type="ChEBI" id="CHEBI:190135"/>
        <label>2</label>
    </ligand>
</feature>
<protein>
    <recommendedName>
        <fullName evidence="4">xanthine dehydrogenase</fullName>
        <ecNumber evidence="4">1.17.1.4</ecNumber>
    </recommendedName>
</protein>
<evidence type="ECO:0000256" key="5">
    <source>
        <dbReference type="ARBA" id="ARBA00022505"/>
    </source>
</evidence>
<dbReference type="Pfam" id="PF00111">
    <property type="entry name" value="Fer2"/>
    <property type="match status" value="1"/>
</dbReference>
<dbReference type="InterPro" id="IPR016167">
    <property type="entry name" value="FAD-bd_PCMH_sub1"/>
</dbReference>
<dbReference type="Gene3D" id="3.90.1170.50">
    <property type="entry name" value="Aldehyde oxidase/xanthine dehydrogenase, a/b hammerhead"/>
    <property type="match status" value="1"/>
</dbReference>
<evidence type="ECO:0000256" key="7">
    <source>
        <dbReference type="ARBA" id="ARBA00022714"/>
    </source>
</evidence>
<dbReference type="EMBL" id="QEAN01000057">
    <property type="protein sequence ID" value="TPX51230.1"/>
    <property type="molecule type" value="Genomic_DNA"/>
</dbReference>
<dbReference type="InterPro" id="IPR000674">
    <property type="entry name" value="Ald_Oxase/Xan_DH_a/b"/>
</dbReference>
<dbReference type="InterPro" id="IPR016166">
    <property type="entry name" value="FAD-bd_PCMH"/>
</dbReference>
<feature type="binding site" evidence="18">
    <location>
        <position position="924"/>
    </location>
    <ligand>
        <name>substrate</name>
    </ligand>
</feature>
<dbReference type="InterPro" id="IPR016169">
    <property type="entry name" value="FAD-bd_PCMH_sub2"/>
</dbReference>
<dbReference type="SUPFAM" id="SSF54665">
    <property type="entry name" value="CO dehydrogenase molybdoprotein N-domain-like"/>
    <property type="match status" value="1"/>
</dbReference>
<dbReference type="InterPro" id="IPR046867">
    <property type="entry name" value="AldOxase/xan_DH_MoCoBD2"/>
</dbReference>
<dbReference type="PROSITE" id="PS00197">
    <property type="entry name" value="2FE2S_FER_1"/>
    <property type="match status" value="1"/>
</dbReference>
<dbReference type="InterPro" id="IPR016208">
    <property type="entry name" value="Ald_Oxase/xanthine_DH-like"/>
</dbReference>
<dbReference type="SUPFAM" id="SSF47741">
    <property type="entry name" value="CO dehydrogenase ISP C-domain like"/>
    <property type="match status" value="1"/>
</dbReference>
<feature type="binding site" evidence="19">
    <location>
        <position position="46"/>
    </location>
    <ligand>
        <name>[2Fe-2S] cluster</name>
        <dbReference type="ChEBI" id="CHEBI:190135"/>
        <label>1</label>
    </ligand>
</feature>
<dbReference type="SUPFAM" id="SSF54292">
    <property type="entry name" value="2Fe-2S ferredoxin-like"/>
    <property type="match status" value="1"/>
</dbReference>
<accession>A0A507DK22</accession>
<dbReference type="FunFam" id="3.10.20.30:FF:000015">
    <property type="entry name" value="Aldehyde oxidase 1"/>
    <property type="match status" value="1"/>
</dbReference>
<evidence type="ECO:0000256" key="12">
    <source>
        <dbReference type="ARBA" id="ARBA00023014"/>
    </source>
</evidence>
<dbReference type="InterPro" id="IPR036884">
    <property type="entry name" value="2Fe-2S-bd_dom_sf"/>
</dbReference>
<dbReference type="FunFam" id="3.30.365.10:FF:000001">
    <property type="entry name" value="Xanthine dehydrogenase oxidase"/>
    <property type="match status" value="1"/>
</dbReference>
<comment type="cofactor">
    <cofactor evidence="19">
        <name>[2Fe-2S] cluster</name>
        <dbReference type="ChEBI" id="CHEBI:190135"/>
    </cofactor>
    <text evidence="19">Binds 2 [2Fe-2S] clusters.</text>
</comment>
<feature type="binding site" evidence="19">
    <location>
        <position position="1123"/>
    </location>
    <ligand>
        <name>Mo-molybdopterin</name>
        <dbReference type="ChEBI" id="CHEBI:71302"/>
    </ligand>
    <ligandPart>
        <name>Mo</name>
        <dbReference type="ChEBI" id="CHEBI:28685"/>
    </ligandPart>
</feature>
<dbReference type="Gene3D" id="3.30.365.10">
    <property type="entry name" value="Aldehyde oxidase/xanthine dehydrogenase, molybdopterin binding domain"/>
    <property type="match status" value="4"/>
</dbReference>
<dbReference type="Pfam" id="PF03450">
    <property type="entry name" value="CO_deh_flav_C"/>
    <property type="match status" value="1"/>
</dbReference>
<dbReference type="Proteomes" id="UP000317494">
    <property type="component" value="Unassembled WGS sequence"/>
</dbReference>